<name>M7Y465_TRIUA</name>
<protein>
    <submittedName>
        <fullName evidence="1">Uncharacterized protein</fullName>
    </submittedName>
</protein>
<organism evidence="1">
    <name type="scientific">Triticum urartu</name>
    <name type="common">Red wild einkorn</name>
    <name type="synonym">Crithodium urartu</name>
    <dbReference type="NCBI Taxonomy" id="4572"/>
    <lineage>
        <taxon>Eukaryota</taxon>
        <taxon>Viridiplantae</taxon>
        <taxon>Streptophyta</taxon>
        <taxon>Embryophyta</taxon>
        <taxon>Tracheophyta</taxon>
        <taxon>Spermatophyta</taxon>
        <taxon>Magnoliopsida</taxon>
        <taxon>Liliopsida</taxon>
        <taxon>Poales</taxon>
        <taxon>Poaceae</taxon>
        <taxon>BOP clade</taxon>
        <taxon>Pooideae</taxon>
        <taxon>Triticodae</taxon>
        <taxon>Triticeae</taxon>
        <taxon>Triticinae</taxon>
        <taxon>Triticum</taxon>
    </lineage>
</organism>
<reference evidence="1" key="1">
    <citation type="journal article" date="2013" name="Nature">
        <title>Draft genome of the wheat A-genome progenitor Triticum urartu.</title>
        <authorList>
            <person name="Ling H.Q."/>
            <person name="Zhao S."/>
            <person name="Liu D."/>
            <person name="Wang J."/>
            <person name="Sun H."/>
            <person name="Zhang C."/>
            <person name="Fan H."/>
            <person name="Li D."/>
            <person name="Dong L."/>
            <person name="Tao Y."/>
            <person name="Gao C."/>
            <person name="Wu H."/>
            <person name="Li Y."/>
            <person name="Cui Y."/>
            <person name="Guo X."/>
            <person name="Zheng S."/>
            <person name="Wang B."/>
            <person name="Yu K."/>
            <person name="Liang Q."/>
            <person name="Yang W."/>
            <person name="Lou X."/>
            <person name="Chen J."/>
            <person name="Feng M."/>
            <person name="Jian J."/>
            <person name="Zhang X."/>
            <person name="Luo G."/>
            <person name="Jiang Y."/>
            <person name="Liu J."/>
            <person name="Wang Z."/>
            <person name="Sha Y."/>
            <person name="Zhang B."/>
            <person name="Wu H."/>
            <person name="Tang D."/>
            <person name="Shen Q."/>
            <person name="Xue P."/>
            <person name="Zou S."/>
            <person name="Wang X."/>
            <person name="Liu X."/>
            <person name="Wang F."/>
            <person name="Yang Y."/>
            <person name="An X."/>
            <person name="Dong Z."/>
            <person name="Zhang K."/>
            <person name="Zhang X."/>
            <person name="Luo M.C."/>
            <person name="Dvorak J."/>
            <person name="Tong Y."/>
            <person name="Wang J."/>
            <person name="Yang H."/>
            <person name="Li Z."/>
            <person name="Wang D."/>
            <person name="Zhang A."/>
            <person name="Wang J."/>
        </authorList>
    </citation>
    <scope>NUCLEOTIDE SEQUENCE</scope>
</reference>
<evidence type="ECO:0000313" key="1">
    <source>
        <dbReference type="EMBL" id="EMS35690.1"/>
    </source>
</evidence>
<dbReference type="eggNOG" id="KOG1358">
    <property type="taxonomic scope" value="Eukaryota"/>
</dbReference>
<dbReference type="STRING" id="4572.M7Y465"/>
<proteinExistence type="predicted"/>
<sequence length="130" mass="14275">MDFTLPIVNATTAVIDRVSAAFNTPVACAVVFGVHIDGYLVAGGLLIAFIVFQLSRKSYKPPKKPLCEKEVDELCDEWEPEPLCPPIKEGPQIDTPILESYAIEIDNGRKALTQVYANDLTILSKLTIAR</sequence>
<gene>
    <name evidence="1" type="ORF">TRIUR3_34229</name>
</gene>
<dbReference type="EMBL" id="KD498522">
    <property type="protein sequence ID" value="EMS35690.1"/>
    <property type="molecule type" value="Genomic_DNA"/>
</dbReference>
<dbReference type="AlphaFoldDB" id="M7Y465"/>
<dbReference type="OMA" id="NTPVACA"/>
<accession>M7Y465</accession>